<evidence type="ECO:0000256" key="1">
    <source>
        <dbReference type="SAM" id="Phobius"/>
    </source>
</evidence>
<dbReference type="Proteomes" id="UP000002532">
    <property type="component" value="Chromosome"/>
</dbReference>
<protein>
    <submittedName>
        <fullName evidence="2">Hypothetical membrane spanning protein</fullName>
    </submittedName>
</protein>
<proteinExistence type="predicted"/>
<keyword evidence="3" id="KW-1185">Reference proteome</keyword>
<dbReference type="KEGG" id="cta:CTA_0234"/>
<accession>A0A0H2X1Z7</accession>
<dbReference type="RefSeq" id="WP_011324644.1">
    <property type="nucleotide sequence ID" value="NC_007429.1"/>
</dbReference>
<keyword evidence="1" id="KW-0472">Membrane</keyword>
<dbReference type="HOGENOM" id="CLU_495839_0_0_0"/>
<keyword evidence="1" id="KW-1133">Transmembrane helix</keyword>
<keyword evidence="1" id="KW-0812">Transmembrane</keyword>
<sequence length="548" mass="60117">MRTDSSFNPPDSTRGVFQFLETQCDRAMARSRQTQFIGLVSAVAAAALLLLLVVALSVPGFPVAASIVVGVLFALSIVALTASFLVYIANAKLVAIRIKFLSSGLQDHFSESSILGTLRKGRGASIPLISGQADDPLPNRIGIKKSAEMRVLQKGIGTDYKKYKQHLDRVNNDFTFVCEGISALIPTEKDAPFPIEPSHLVGVFLVSFSPDKNPILKITRHAEKMLQPPQGGFPNGLVWLCGALSDPKKFAAPFLSLIEKTHQRILVSKDLKDNKERKLVLEASLLSLNIFFSGWCLGNPEYNQYITTAVAEKYKDVSVRNCIYDFLDTGNVISALALASSYSQDSAWAAGLQKVLREEDKKTKKKSREEEVSCLYRDIDPGCCLRALPKRFESKSSGGQGSPKEQLSSLLKALDQKIPSGILGLIAKASSADLKADFAGMLEVIKQLQALFDSYPPLCEDNILLWLSASLEQVDLQKKLRTFLPSSEKKLLERVLSTFLLGLYTRGVFSVGQVNQLATICNTQDSTEFCQRVSDLSLIKRTLPALFG</sequence>
<dbReference type="NCBIfam" id="NF047333">
    <property type="entry name" value="Chlam_inc_CT214"/>
    <property type="match status" value="1"/>
</dbReference>
<feature type="transmembrane region" description="Helical" evidence="1">
    <location>
        <begin position="36"/>
        <end position="58"/>
    </location>
</feature>
<dbReference type="AlphaFoldDB" id="A0A0H2X1Z7"/>
<evidence type="ECO:0000313" key="2">
    <source>
        <dbReference type="EMBL" id="AAX50474.1"/>
    </source>
</evidence>
<dbReference type="EMBL" id="CP000051">
    <property type="protein sequence ID" value="AAX50474.1"/>
    <property type="molecule type" value="Genomic_DNA"/>
</dbReference>
<gene>
    <name evidence="2" type="ordered locus">CTA_0234</name>
</gene>
<evidence type="ECO:0000313" key="3">
    <source>
        <dbReference type="Proteomes" id="UP000002532"/>
    </source>
</evidence>
<organism evidence="2 3">
    <name type="scientific">Chlamydia trachomatis serovar A (strain ATCC VR-571B / DSM 19440 / HAR-13)</name>
    <dbReference type="NCBI Taxonomy" id="315277"/>
    <lineage>
        <taxon>Bacteria</taxon>
        <taxon>Pseudomonadati</taxon>
        <taxon>Chlamydiota</taxon>
        <taxon>Chlamydiia</taxon>
        <taxon>Chlamydiales</taxon>
        <taxon>Chlamydiaceae</taxon>
        <taxon>Chlamydia/Chlamydophila group</taxon>
        <taxon>Chlamydia</taxon>
    </lineage>
</organism>
<feature type="transmembrane region" description="Helical" evidence="1">
    <location>
        <begin position="64"/>
        <end position="89"/>
    </location>
</feature>
<reference evidence="2 3" key="1">
    <citation type="journal article" date="2005" name="Infect. Immun.">
        <title>Comparative genomic analysis of Chlamydia trachomatis oculotropic and genitotropic strains.</title>
        <authorList>
            <person name="Carlson J.H."/>
            <person name="Porcella S.F."/>
            <person name="McClarty G."/>
            <person name="Caldwell H.D."/>
        </authorList>
    </citation>
    <scope>NUCLEOTIDE SEQUENCE [LARGE SCALE GENOMIC DNA]</scope>
    <source>
        <strain evidence="3">ATCC VR-571B / DSM 19440 / HAR-13</strain>
    </source>
</reference>
<name>A0A0H2X1Z7_CHLTA</name>